<evidence type="ECO:0000313" key="2">
    <source>
        <dbReference type="Proteomes" id="UP000240987"/>
    </source>
</evidence>
<dbReference type="Gene3D" id="1.20.120.1930">
    <property type="entry name" value="Uncharacterised protein PF16691, DUF5062"/>
    <property type="match status" value="1"/>
</dbReference>
<reference evidence="1 2" key="1">
    <citation type="submission" date="2018-01" db="EMBL/GenBank/DDBJ databases">
        <title>Whole genome sequencing of Histamine producing bacteria.</title>
        <authorList>
            <person name="Butler K."/>
        </authorList>
    </citation>
    <scope>NUCLEOTIDE SEQUENCE [LARGE SCALE GENOMIC DNA]</scope>
    <source>
        <strain evidence="1 2">JCM 12947</strain>
    </source>
</reference>
<dbReference type="InterPro" id="IPR032036">
    <property type="entry name" value="DUF5062"/>
</dbReference>
<comment type="caution">
    <text evidence="1">The sequence shown here is derived from an EMBL/GenBank/DDBJ whole genome shotgun (WGS) entry which is preliminary data.</text>
</comment>
<dbReference type="AlphaFoldDB" id="A0A2T3J7I9"/>
<protein>
    <submittedName>
        <fullName evidence="1">DUF5062 domain-containing protein</fullName>
    </submittedName>
</protein>
<gene>
    <name evidence="1" type="ORF">C9J12_26190</name>
</gene>
<dbReference type="OrthoDB" id="8547747at2"/>
<keyword evidence="2" id="KW-1185">Reference proteome</keyword>
<proteinExistence type="predicted"/>
<dbReference type="RefSeq" id="WP_011218787.1">
    <property type="nucleotide sequence ID" value="NZ_PYMJ01000044.1"/>
</dbReference>
<accession>A0A2T3J7I9</accession>
<sequence length="90" mass="10381">MKKNKNKNNNDAKLLKKAMELGFSFAKKQGYGDLEKTVSSTERVECIYRLLIQSKQITPLAVDQENGVNMKHKLVLWITRLLPPDHELLQ</sequence>
<dbReference type="InterPro" id="IPR038316">
    <property type="entry name" value="DUF5062_sf"/>
</dbReference>
<dbReference type="Pfam" id="PF16691">
    <property type="entry name" value="DUF5062"/>
    <property type="match status" value="1"/>
</dbReference>
<dbReference type="Proteomes" id="UP000240987">
    <property type="component" value="Unassembled WGS sequence"/>
</dbReference>
<evidence type="ECO:0000313" key="1">
    <source>
        <dbReference type="EMBL" id="PSU44707.1"/>
    </source>
</evidence>
<organism evidence="1 2">
    <name type="scientific">Photobacterium frigidiphilum</name>
    <dbReference type="NCBI Taxonomy" id="264736"/>
    <lineage>
        <taxon>Bacteria</taxon>
        <taxon>Pseudomonadati</taxon>
        <taxon>Pseudomonadota</taxon>
        <taxon>Gammaproteobacteria</taxon>
        <taxon>Vibrionales</taxon>
        <taxon>Vibrionaceae</taxon>
        <taxon>Photobacterium</taxon>
    </lineage>
</organism>
<name>A0A2T3J7I9_9GAMM</name>
<dbReference type="EMBL" id="PYMJ01000044">
    <property type="protein sequence ID" value="PSU44707.1"/>
    <property type="molecule type" value="Genomic_DNA"/>
</dbReference>